<dbReference type="InterPro" id="IPR022764">
    <property type="entry name" value="Peptidase_S54_rhomboid_dom"/>
</dbReference>
<dbReference type="PANTHER" id="PTHR45840:SF8">
    <property type="entry name" value="RHOMBOID PROTEASE"/>
    <property type="match status" value="1"/>
</dbReference>
<name>A0ABP1RCW8_9HEXA</name>
<feature type="transmembrane region" description="Helical" evidence="7">
    <location>
        <begin position="449"/>
        <end position="470"/>
    </location>
</feature>
<gene>
    <name evidence="9" type="ORF">ODALV1_LOCUS19783</name>
</gene>
<evidence type="ECO:0000256" key="6">
    <source>
        <dbReference type="SAM" id="MobiDB-lite"/>
    </source>
</evidence>
<evidence type="ECO:0000313" key="10">
    <source>
        <dbReference type="Proteomes" id="UP001642540"/>
    </source>
</evidence>
<evidence type="ECO:0000256" key="3">
    <source>
        <dbReference type="ARBA" id="ARBA00022692"/>
    </source>
</evidence>
<proteinExistence type="inferred from homology"/>
<keyword evidence="3 7" id="KW-0812">Transmembrane</keyword>
<feature type="compositionally biased region" description="Low complexity" evidence="6">
    <location>
        <begin position="100"/>
        <end position="110"/>
    </location>
</feature>
<evidence type="ECO:0000259" key="8">
    <source>
        <dbReference type="Pfam" id="PF01694"/>
    </source>
</evidence>
<feature type="transmembrane region" description="Helical" evidence="7">
    <location>
        <begin position="390"/>
        <end position="417"/>
    </location>
</feature>
<feature type="region of interest" description="Disordered" evidence="6">
    <location>
        <begin position="94"/>
        <end position="117"/>
    </location>
</feature>
<reference evidence="9 10" key="1">
    <citation type="submission" date="2024-08" db="EMBL/GenBank/DDBJ databases">
        <authorList>
            <person name="Cucini C."/>
            <person name="Frati F."/>
        </authorList>
    </citation>
    <scope>NUCLEOTIDE SEQUENCE [LARGE SCALE GENOMIC DNA]</scope>
</reference>
<evidence type="ECO:0000313" key="9">
    <source>
        <dbReference type="EMBL" id="CAL8122396.1"/>
    </source>
</evidence>
<keyword evidence="5 7" id="KW-0472">Membrane</keyword>
<dbReference type="Gene3D" id="1.20.1540.10">
    <property type="entry name" value="Rhomboid-like"/>
    <property type="match status" value="1"/>
</dbReference>
<comment type="caution">
    <text evidence="9">The sequence shown here is derived from an EMBL/GenBank/DDBJ whole genome shotgun (WGS) entry which is preliminary data.</text>
</comment>
<evidence type="ECO:0000256" key="2">
    <source>
        <dbReference type="ARBA" id="ARBA00009045"/>
    </source>
</evidence>
<comment type="similarity">
    <text evidence="2">Belongs to the peptidase S54 family.</text>
</comment>
<accession>A0ABP1RCW8</accession>
<keyword evidence="4 7" id="KW-1133">Transmembrane helix</keyword>
<dbReference type="SUPFAM" id="SSF144091">
    <property type="entry name" value="Rhomboid-like"/>
    <property type="match status" value="1"/>
</dbReference>
<feature type="transmembrane region" description="Helical" evidence="7">
    <location>
        <begin position="423"/>
        <end position="442"/>
    </location>
</feature>
<evidence type="ECO:0000256" key="1">
    <source>
        <dbReference type="ARBA" id="ARBA00004141"/>
    </source>
</evidence>
<feature type="region of interest" description="Disordered" evidence="6">
    <location>
        <begin position="255"/>
        <end position="286"/>
    </location>
</feature>
<comment type="subcellular location">
    <subcellularLocation>
        <location evidence="1">Membrane</location>
        <topology evidence="1">Multi-pass membrane protein</topology>
    </subcellularLocation>
</comment>
<feature type="transmembrane region" description="Helical" evidence="7">
    <location>
        <begin position="332"/>
        <end position="351"/>
    </location>
</feature>
<sequence length="568" mass="63996">MYFYMPSASASTHQIIENSGTINIRVFQFSVIVQLFKQISINCKECVYGLIRKYGQKRTFHGPDFDCWNESCQDSCHSILTVLPQTSKMGDYETKSLGHQQQRPRPQLQRSYSVKPRKESSWQSLKAASFRVANAVVLPKPRRTLPSGAVSRSSSIRTKSRSIALQPMGRNMPSEPPTPEGDTFLNAPTFPGPMSRARALLPPLPERQYVTKSIVTGISDEEEASKIGLYSDAELAAAEDGEMTEEDSLQFRHLSKKSGPSHVSRFLPARKSSASAADPSERSMPMPMAMARDMPPTISSFGDPLDKEGEDFLEEVEEEDEDLMYNDFYNCMPPPIFMFCITMAELGFFIYHTRRLINDPKHGYVGKYGPAPLDSRLIYDPRRRYEVWRYFTYAMVHSGYMHIINNVVVQIVLGVLLELVHKWWRVLAIYLAGVLAGSLATSISDPYNYLAGASAGVYALIAAHLSTVILNWNEMEYPWLRVLLFVAFLIHDAGTAFYITFVTGEKTNVGYACHLGGAVAGLLVGIHVLKNLQWTKWEEILWYTSVVICIVLFGFAVLWNILRADLFP</sequence>
<feature type="domain" description="Peptidase S54 rhomboid" evidence="8">
    <location>
        <begin position="386"/>
        <end position="530"/>
    </location>
</feature>
<evidence type="ECO:0000256" key="5">
    <source>
        <dbReference type="ARBA" id="ARBA00023136"/>
    </source>
</evidence>
<feature type="transmembrane region" description="Helical" evidence="7">
    <location>
        <begin position="482"/>
        <end position="502"/>
    </location>
</feature>
<dbReference type="Pfam" id="PF01694">
    <property type="entry name" value="Rhomboid"/>
    <property type="match status" value="1"/>
</dbReference>
<dbReference type="InterPro" id="IPR051739">
    <property type="entry name" value="Rhomboid_IM_Serine_Proteases"/>
</dbReference>
<evidence type="ECO:0000256" key="4">
    <source>
        <dbReference type="ARBA" id="ARBA00022989"/>
    </source>
</evidence>
<organism evidence="9 10">
    <name type="scientific">Orchesella dallaii</name>
    <dbReference type="NCBI Taxonomy" id="48710"/>
    <lineage>
        <taxon>Eukaryota</taxon>
        <taxon>Metazoa</taxon>
        <taxon>Ecdysozoa</taxon>
        <taxon>Arthropoda</taxon>
        <taxon>Hexapoda</taxon>
        <taxon>Collembola</taxon>
        <taxon>Entomobryomorpha</taxon>
        <taxon>Entomobryoidea</taxon>
        <taxon>Orchesellidae</taxon>
        <taxon>Orchesellinae</taxon>
        <taxon>Orchesella</taxon>
    </lineage>
</organism>
<dbReference type="PANTHER" id="PTHR45840">
    <property type="entry name" value="RHOMBOID-RELATED PROTEIN"/>
    <property type="match status" value="1"/>
</dbReference>
<dbReference type="EMBL" id="CAXLJM020000068">
    <property type="protein sequence ID" value="CAL8122396.1"/>
    <property type="molecule type" value="Genomic_DNA"/>
</dbReference>
<feature type="transmembrane region" description="Helical" evidence="7">
    <location>
        <begin position="540"/>
        <end position="562"/>
    </location>
</feature>
<keyword evidence="10" id="KW-1185">Reference proteome</keyword>
<evidence type="ECO:0000256" key="7">
    <source>
        <dbReference type="SAM" id="Phobius"/>
    </source>
</evidence>
<feature type="transmembrane region" description="Helical" evidence="7">
    <location>
        <begin position="509"/>
        <end position="528"/>
    </location>
</feature>
<dbReference type="InterPro" id="IPR035952">
    <property type="entry name" value="Rhomboid-like_sf"/>
</dbReference>
<dbReference type="Proteomes" id="UP001642540">
    <property type="component" value="Unassembled WGS sequence"/>
</dbReference>
<protein>
    <recommendedName>
        <fullName evidence="8">Peptidase S54 rhomboid domain-containing protein</fullName>
    </recommendedName>
</protein>